<dbReference type="Pfam" id="PF01951">
    <property type="entry name" value="Archease"/>
    <property type="match status" value="1"/>
</dbReference>
<evidence type="ECO:0000256" key="4">
    <source>
        <dbReference type="ARBA" id="ARBA00022837"/>
    </source>
</evidence>
<dbReference type="SUPFAM" id="SSF69819">
    <property type="entry name" value="MTH1598-like"/>
    <property type="match status" value="1"/>
</dbReference>
<dbReference type="GO" id="GO:0046872">
    <property type="term" value="F:metal ion binding"/>
    <property type="evidence" value="ECO:0007669"/>
    <property type="project" value="UniProtKB-KW"/>
</dbReference>
<dbReference type="InterPro" id="IPR002804">
    <property type="entry name" value="Archease"/>
</dbReference>
<keyword evidence="3" id="KW-0479">Metal-binding</keyword>
<evidence type="ECO:0000256" key="3">
    <source>
        <dbReference type="ARBA" id="ARBA00022723"/>
    </source>
</evidence>
<dbReference type="Gene3D" id="3.55.10.10">
    <property type="entry name" value="Archease domain"/>
    <property type="match status" value="1"/>
</dbReference>
<proteinExistence type="inferred from homology"/>
<evidence type="ECO:0000313" key="7">
    <source>
        <dbReference type="Proteomes" id="UP000178724"/>
    </source>
</evidence>
<keyword evidence="4" id="KW-0106">Calcium</keyword>
<dbReference type="EMBL" id="METM01000020">
    <property type="protein sequence ID" value="OGB89865.1"/>
    <property type="molecule type" value="Genomic_DNA"/>
</dbReference>
<evidence type="ECO:0000313" key="6">
    <source>
        <dbReference type="EMBL" id="OGB89865.1"/>
    </source>
</evidence>
<dbReference type="InterPro" id="IPR023572">
    <property type="entry name" value="Archease_dom"/>
</dbReference>
<evidence type="ECO:0000259" key="5">
    <source>
        <dbReference type="Pfam" id="PF01951"/>
    </source>
</evidence>
<keyword evidence="2" id="KW-0819">tRNA processing</keyword>
<dbReference type="PANTHER" id="PTHR12682">
    <property type="entry name" value="ARCHEASE"/>
    <property type="match status" value="1"/>
</dbReference>
<organism evidence="6 7">
    <name type="scientific">candidate division WOR-1 bacterium RIFCSPHIGHO2_01_FULL_53_15</name>
    <dbReference type="NCBI Taxonomy" id="1802564"/>
    <lineage>
        <taxon>Bacteria</taxon>
        <taxon>Bacillati</taxon>
        <taxon>Saganbacteria</taxon>
    </lineage>
</organism>
<dbReference type="GO" id="GO:0008033">
    <property type="term" value="P:tRNA processing"/>
    <property type="evidence" value="ECO:0007669"/>
    <property type="project" value="UniProtKB-KW"/>
</dbReference>
<dbReference type="AlphaFoldDB" id="A0A1F4Q1N7"/>
<dbReference type="PANTHER" id="PTHR12682:SF11">
    <property type="entry name" value="PROTEIN ARCHEASE"/>
    <property type="match status" value="1"/>
</dbReference>
<gene>
    <name evidence="6" type="ORF">A2625_05400</name>
</gene>
<protein>
    <recommendedName>
        <fullName evidence="5">Archease domain-containing protein</fullName>
    </recommendedName>
</protein>
<reference evidence="6 7" key="1">
    <citation type="journal article" date="2016" name="Nat. Commun.">
        <title>Thousands of microbial genomes shed light on interconnected biogeochemical processes in an aquifer system.</title>
        <authorList>
            <person name="Anantharaman K."/>
            <person name="Brown C.T."/>
            <person name="Hug L.A."/>
            <person name="Sharon I."/>
            <person name="Castelle C.J."/>
            <person name="Probst A.J."/>
            <person name="Thomas B.C."/>
            <person name="Singh A."/>
            <person name="Wilkins M.J."/>
            <person name="Karaoz U."/>
            <person name="Brodie E.L."/>
            <person name="Williams K.H."/>
            <person name="Hubbard S.S."/>
            <person name="Banfield J.F."/>
        </authorList>
    </citation>
    <scope>NUCLEOTIDE SEQUENCE [LARGE SCALE GENOMIC DNA]</scope>
</reference>
<sequence length="135" mass="15202">MDSKFKPIDHPSDVGIIAYGKSREEIFANAAYGMFSLMADLNTVSPDQALNVKVEADDLDELLVNWLNELLFIEETKKLLCKEFKVKKLTDKLLEAEVAGEEIDPARHTLYSALKAATYNQLQIKPDQAIIIFDV</sequence>
<dbReference type="InterPro" id="IPR036820">
    <property type="entry name" value="Archease_dom_sf"/>
</dbReference>
<feature type="domain" description="Archease" evidence="5">
    <location>
        <begin position="5"/>
        <end position="135"/>
    </location>
</feature>
<evidence type="ECO:0000256" key="1">
    <source>
        <dbReference type="ARBA" id="ARBA00007963"/>
    </source>
</evidence>
<comment type="similarity">
    <text evidence="1">Belongs to the archease family.</text>
</comment>
<dbReference type="Proteomes" id="UP000178724">
    <property type="component" value="Unassembled WGS sequence"/>
</dbReference>
<comment type="caution">
    <text evidence="6">The sequence shown here is derived from an EMBL/GenBank/DDBJ whole genome shotgun (WGS) entry which is preliminary data.</text>
</comment>
<name>A0A1F4Q1N7_UNCSA</name>
<accession>A0A1F4Q1N7</accession>
<evidence type="ECO:0000256" key="2">
    <source>
        <dbReference type="ARBA" id="ARBA00022694"/>
    </source>
</evidence>